<dbReference type="GO" id="GO:0005634">
    <property type="term" value="C:nucleus"/>
    <property type="evidence" value="ECO:0007669"/>
    <property type="project" value="TreeGrafter"/>
</dbReference>
<reference evidence="1" key="1">
    <citation type="submission" date="2018-04" db="EMBL/GenBank/DDBJ databases">
        <authorList>
            <person name="Go L.Y."/>
            <person name="Mitchell J.A."/>
        </authorList>
    </citation>
    <scope>NUCLEOTIDE SEQUENCE</scope>
    <source>
        <tissue evidence="1">Whole organism</tissue>
    </source>
</reference>
<proteinExistence type="predicted"/>
<name>A0A336L857_CULSO</name>
<dbReference type="AlphaFoldDB" id="A0A336L857"/>
<dbReference type="InterPro" id="IPR037357">
    <property type="entry name" value="COMMD5"/>
</dbReference>
<dbReference type="OMA" id="HIVAGMY"/>
<reference evidence="2" key="2">
    <citation type="submission" date="2018-07" db="EMBL/GenBank/DDBJ databases">
        <authorList>
            <person name="Quirk P.G."/>
            <person name="Krulwich T.A."/>
        </authorList>
    </citation>
    <scope>NUCLEOTIDE SEQUENCE</scope>
</reference>
<dbReference type="EMBL" id="UFQS01001884">
    <property type="protein sequence ID" value="SSX12645.1"/>
    <property type="molecule type" value="Genomic_DNA"/>
</dbReference>
<protein>
    <submittedName>
        <fullName evidence="1">CSON004471 protein</fullName>
    </submittedName>
</protein>
<accession>A0A336L857</accession>
<dbReference type="EMBL" id="UFQT01001884">
    <property type="protein sequence ID" value="SSX32088.1"/>
    <property type="molecule type" value="Genomic_DNA"/>
</dbReference>
<evidence type="ECO:0000313" key="1">
    <source>
        <dbReference type="EMBL" id="SSX12645.1"/>
    </source>
</evidence>
<gene>
    <name evidence="1" type="primary">CSON004471</name>
</gene>
<dbReference type="VEuPathDB" id="VectorBase:CSON004471"/>
<organism evidence="1">
    <name type="scientific">Culicoides sonorensis</name>
    <name type="common">Biting midge</name>
    <dbReference type="NCBI Taxonomy" id="179676"/>
    <lineage>
        <taxon>Eukaryota</taxon>
        <taxon>Metazoa</taxon>
        <taxon>Ecdysozoa</taxon>
        <taxon>Arthropoda</taxon>
        <taxon>Hexapoda</taxon>
        <taxon>Insecta</taxon>
        <taxon>Pterygota</taxon>
        <taxon>Neoptera</taxon>
        <taxon>Endopterygota</taxon>
        <taxon>Diptera</taxon>
        <taxon>Nematocera</taxon>
        <taxon>Chironomoidea</taxon>
        <taxon>Ceratopogonidae</taxon>
        <taxon>Ceratopogoninae</taxon>
        <taxon>Culicoides</taxon>
        <taxon>Monoculicoides</taxon>
    </lineage>
</organism>
<dbReference type="PANTHER" id="PTHR15666">
    <property type="entry name" value="COMM DOMAIN CONTAINING PROTEIN 5"/>
    <property type="match status" value="1"/>
</dbReference>
<dbReference type="PANTHER" id="PTHR15666:SF1">
    <property type="entry name" value="COMM DOMAIN-CONTAINING PROTEIN 5"/>
    <property type="match status" value="1"/>
</dbReference>
<sequence>MSQFKQVVTRNLKSYSKSLAEIDQQNSLDLMLQLLEYHTINGYCSEEKIDKAITLAPDSQEYFHEAFTGLMILSQLYLRSPKGFVKPQELLDAVTDLKIRPEFINEITQKLIELKETSNAEIERPLRLTSPQSITWRINISRQITDEMNFMRRTIVLQITTKNSKIETLVIPIAMFHKLRFQVASALKSIQNLEGRASMKI</sequence>
<evidence type="ECO:0000313" key="2">
    <source>
        <dbReference type="EMBL" id="SSX32088.1"/>
    </source>
</evidence>